<evidence type="ECO:0000256" key="4">
    <source>
        <dbReference type="ARBA" id="ARBA00022989"/>
    </source>
</evidence>
<feature type="transmembrane region" description="Helical" evidence="7">
    <location>
        <begin position="325"/>
        <end position="348"/>
    </location>
</feature>
<feature type="transmembrane region" description="Helical" evidence="7">
    <location>
        <begin position="277"/>
        <end position="294"/>
    </location>
</feature>
<evidence type="ECO:0000256" key="2">
    <source>
        <dbReference type="ARBA" id="ARBA00022448"/>
    </source>
</evidence>
<feature type="transmembrane region" description="Helical" evidence="7">
    <location>
        <begin position="141"/>
        <end position="163"/>
    </location>
</feature>
<evidence type="ECO:0000256" key="1">
    <source>
        <dbReference type="ARBA" id="ARBA00004141"/>
    </source>
</evidence>
<keyword evidence="4 7" id="KW-1133">Transmembrane helix</keyword>
<feature type="region of interest" description="Disordered" evidence="6">
    <location>
        <begin position="1"/>
        <end position="29"/>
    </location>
</feature>
<feature type="transmembrane region" description="Helical" evidence="7">
    <location>
        <begin position="393"/>
        <end position="415"/>
    </location>
</feature>
<feature type="transmembrane region" description="Helical" evidence="7">
    <location>
        <begin position="175"/>
        <end position="197"/>
    </location>
</feature>
<dbReference type="Proteomes" id="UP001219355">
    <property type="component" value="Chromosome 4"/>
</dbReference>
<dbReference type="Pfam" id="PF07690">
    <property type="entry name" value="MFS_1"/>
    <property type="match status" value="1"/>
</dbReference>
<organism evidence="8 9">
    <name type="scientific">Emydomyces testavorans</name>
    <dbReference type="NCBI Taxonomy" id="2070801"/>
    <lineage>
        <taxon>Eukaryota</taxon>
        <taxon>Fungi</taxon>
        <taxon>Dikarya</taxon>
        <taxon>Ascomycota</taxon>
        <taxon>Pezizomycotina</taxon>
        <taxon>Eurotiomycetes</taxon>
        <taxon>Eurotiomycetidae</taxon>
        <taxon>Onygenales</taxon>
        <taxon>Nannizziopsiaceae</taxon>
        <taxon>Emydomyces</taxon>
    </lineage>
</organism>
<dbReference type="GO" id="GO:0016020">
    <property type="term" value="C:membrane"/>
    <property type="evidence" value="ECO:0007669"/>
    <property type="project" value="UniProtKB-SubCell"/>
</dbReference>
<keyword evidence="2" id="KW-0813">Transport</keyword>
<dbReference type="PANTHER" id="PTHR43791">
    <property type="entry name" value="PERMEASE-RELATED"/>
    <property type="match status" value="1"/>
</dbReference>
<dbReference type="SUPFAM" id="SSF103473">
    <property type="entry name" value="MFS general substrate transporter"/>
    <property type="match status" value="1"/>
</dbReference>
<dbReference type="PANTHER" id="PTHR43791:SF3">
    <property type="entry name" value="MAJOR FACILITATOR SUPERFAMILY (MFS) PROFILE DOMAIN-CONTAINING PROTEIN"/>
    <property type="match status" value="1"/>
</dbReference>
<dbReference type="AlphaFoldDB" id="A0AAF0DN71"/>
<dbReference type="EMBL" id="CP120630">
    <property type="protein sequence ID" value="WEW60787.1"/>
    <property type="molecule type" value="Genomic_DNA"/>
</dbReference>
<feature type="transmembrane region" description="Helical" evidence="7">
    <location>
        <begin position="360"/>
        <end position="381"/>
    </location>
</feature>
<dbReference type="FunFam" id="1.20.1250.20:FF:000013">
    <property type="entry name" value="MFS general substrate transporter"/>
    <property type="match status" value="1"/>
</dbReference>
<keyword evidence="9" id="KW-1185">Reference proteome</keyword>
<protein>
    <recommendedName>
        <fullName evidence="10">MFS general substrate transporter</fullName>
    </recommendedName>
</protein>
<dbReference type="InterPro" id="IPR036259">
    <property type="entry name" value="MFS_trans_sf"/>
</dbReference>
<reference evidence="8" key="1">
    <citation type="submission" date="2023-03" db="EMBL/GenBank/DDBJ databases">
        <title>Emydomyces testavorans Genome Sequence.</title>
        <authorList>
            <person name="Hoyer L."/>
        </authorList>
    </citation>
    <scope>NUCLEOTIDE SEQUENCE</scope>
    <source>
        <strain evidence="8">16-2883</strain>
    </source>
</reference>
<name>A0AAF0DN71_9EURO</name>
<feature type="transmembrane region" description="Helical" evidence="7">
    <location>
        <begin position="248"/>
        <end position="265"/>
    </location>
</feature>
<evidence type="ECO:0000256" key="5">
    <source>
        <dbReference type="ARBA" id="ARBA00023136"/>
    </source>
</evidence>
<feature type="transmembrane region" description="Helical" evidence="7">
    <location>
        <begin position="301"/>
        <end position="319"/>
    </location>
</feature>
<gene>
    <name evidence="8" type="ORF">PRK78_006275</name>
</gene>
<comment type="subcellular location">
    <subcellularLocation>
        <location evidence="1">Membrane</location>
        <topology evidence="1">Multi-pass membrane protein</topology>
    </subcellularLocation>
</comment>
<feature type="transmembrane region" description="Helical" evidence="7">
    <location>
        <begin position="114"/>
        <end position="134"/>
    </location>
</feature>
<sequence length="440" mass="49751">MKPKADFEQEKRKDETFQEVPVEDHDSSDMEQITLREKTVIRKVDWRLLPILGALYAIALIDRVNISNARIAGMEKELKLDIGNRYSVALLVFFIPYFIFELPSNIILRRVGSANWLAFIAFAWGTFMLGQGFITNYTSLVVFRFFLGLFESGGFSSILAFGLMHMNGIRGYLGWRWIFIIEGLITQLVAILSWFLIIDFPHKAQKNGFLTEQEAKVMQHRIDRDRQDAMPDPLTLAKVGKHLCDLKLWAFYALSYFSPLIIQGMGYSASVANLLNAPPYVFSVISAFFFAWLGDKWRIRGPIIMLQSILCITGLMLTAHHRNNAIRFLGIFLNGAGCHGNIPALLAYQSNNIRTQSKRAVGSALQIGFGAIGGILASTAFRQADAPRYVPGLWTTTGLQFVGVGLLCVMEFHFWRRNKQVDEKRAAKPIEGLEGFKYTL</sequence>
<accession>A0AAF0DN71</accession>
<evidence type="ECO:0008006" key="10">
    <source>
        <dbReference type="Google" id="ProtNLM"/>
    </source>
</evidence>
<evidence type="ECO:0000313" key="8">
    <source>
        <dbReference type="EMBL" id="WEW60787.1"/>
    </source>
</evidence>
<dbReference type="Gene3D" id="1.20.1250.20">
    <property type="entry name" value="MFS general substrate transporter like domains"/>
    <property type="match status" value="2"/>
</dbReference>
<dbReference type="InterPro" id="IPR011701">
    <property type="entry name" value="MFS"/>
</dbReference>
<evidence type="ECO:0000256" key="6">
    <source>
        <dbReference type="SAM" id="MobiDB-lite"/>
    </source>
</evidence>
<evidence type="ECO:0000256" key="7">
    <source>
        <dbReference type="SAM" id="Phobius"/>
    </source>
</evidence>
<evidence type="ECO:0000256" key="3">
    <source>
        <dbReference type="ARBA" id="ARBA00022692"/>
    </source>
</evidence>
<dbReference type="GO" id="GO:0022857">
    <property type="term" value="F:transmembrane transporter activity"/>
    <property type="evidence" value="ECO:0007669"/>
    <property type="project" value="InterPro"/>
</dbReference>
<keyword evidence="3 7" id="KW-0812">Transmembrane</keyword>
<feature type="transmembrane region" description="Helical" evidence="7">
    <location>
        <begin position="86"/>
        <end position="108"/>
    </location>
</feature>
<proteinExistence type="predicted"/>
<evidence type="ECO:0000313" key="9">
    <source>
        <dbReference type="Proteomes" id="UP001219355"/>
    </source>
</evidence>
<keyword evidence="5 7" id="KW-0472">Membrane</keyword>